<feature type="transmembrane region" description="Helical" evidence="8">
    <location>
        <begin position="410"/>
        <end position="435"/>
    </location>
</feature>
<dbReference type="EMBL" id="KN817518">
    <property type="protein sequence ID" value="KJA29579.1"/>
    <property type="molecule type" value="Genomic_DNA"/>
</dbReference>
<keyword evidence="6" id="KW-0325">Glycoprotein</keyword>
<feature type="transmembrane region" description="Helical" evidence="8">
    <location>
        <begin position="86"/>
        <end position="105"/>
    </location>
</feature>
<keyword evidence="11" id="KW-1185">Reference proteome</keyword>
<dbReference type="InterPro" id="IPR020846">
    <property type="entry name" value="MFS_dom"/>
</dbReference>
<keyword evidence="5 8" id="KW-0472">Membrane</keyword>
<accession>A0A0D2PFQ3</accession>
<proteinExistence type="predicted"/>
<dbReference type="PRINTS" id="PR01035">
    <property type="entry name" value="TCRTETA"/>
</dbReference>
<dbReference type="Pfam" id="PF07690">
    <property type="entry name" value="MFS_1"/>
    <property type="match status" value="1"/>
</dbReference>
<evidence type="ECO:0000256" key="3">
    <source>
        <dbReference type="ARBA" id="ARBA00022692"/>
    </source>
</evidence>
<dbReference type="OMA" id="WNIGPMV"/>
<feature type="transmembrane region" description="Helical" evidence="8">
    <location>
        <begin position="49"/>
        <end position="70"/>
    </location>
</feature>
<dbReference type="InterPro" id="IPR001958">
    <property type="entry name" value="Tet-R_TetA/multi-R_MdtG-like"/>
</dbReference>
<feature type="region of interest" description="Disordered" evidence="7">
    <location>
        <begin position="1"/>
        <end position="28"/>
    </location>
</feature>
<evidence type="ECO:0000313" key="11">
    <source>
        <dbReference type="Proteomes" id="UP000054270"/>
    </source>
</evidence>
<dbReference type="STRING" id="945553.A0A0D2PFQ3"/>
<dbReference type="Gene3D" id="1.20.1250.20">
    <property type="entry name" value="MFS general substrate transporter like domains"/>
    <property type="match status" value="1"/>
</dbReference>
<keyword evidence="4 8" id="KW-1133">Transmembrane helix</keyword>
<gene>
    <name evidence="10" type="ORF">HYPSUDRAFT_31503</name>
</gene>
<reference evidence="11" key="1">
    <citation type="submission" date="2014-04" db="EMBL/GenBank/DDBJ databases">
        <title>Evolutionary Origins and Diversification of the Mycorrhizal Mutualists.</title>
        <authorList>
            <consortium name="DOE Joint Genome Institute"/>
            <consortium name="Mycorrhizal Genomics Consortium"/>
            <person name="Kohler A."/>
            <person name="Kuo A."/>
            <person name="Nagy L.G."/>
            <person name="Floudas D."/>
            <person name="Copeland A."/>
            <person name="Barry K.W."/>
            <person name="Cichocki N."/>
            <person name="Veneault-Fourrey C."/>
            <person name="LaButti K."/>
            <person name="Lindquist E.A."/>
            <person name="Lipzen A."/>
            <person name="Lundell T."/>
            <person name="Morin E."/>
            <person name="Murat C."/>
            <person name="Riley R."/>
            <person name="Ohm R."/>
            <person name="Sun H."/>
            <person name="Tunlid A."/>
            <person name="Henrissat B."/>
            <person name="Grigoriev I.V."/>
            <person name="Hibbett D.S."/>
            <person name="Martin F."/>
        </authorList>
    </citation>
    <scope>NUCLEOTIDE SEQUENCE [LARGE SCALE GENOMIC DNA]</scope>
    <source>
        <strain evidence="11">FD-334 SS-4</strain>
    </source>
</reference>
<evidence type="ECO:0000256" key="4">
    <source>
        <dbReference type="ARBA" id="ARBA00022989"/>
    </source>
</evidence>
<feature type="transmembrane region" description="Helical" evidence="8">
    <location>
        <begin position="177"/>
        <end position="201"/>
    </location>
</feature>
<dbReference type="PANTHER" id="PTHR23502:SF51">
    <property type="entry name" value="QUINIDINE RESISTANCE PROTEIN 1-RELATED"/>
    <property type="match status" value="1"/>
</dbReference>
<evidence type="ECO:0000256" key="8">
    <source>
        <dbReference type="SAM" id="Phobius"/>
    </source>
</evidence>
<feature type="transmembrane region" description="Helical" evidence="8">
    <location>
        <begin position="285"/>
        <end position="307"/>
    </location>
</feature>
<evidence type="ECO:0000256" key="5">
    <source>
        <dbReference type="ARBA" id="ARBA00023136"/>
    </source>
</evidence>
<name>A0A0D2PFQ3_HYPSF</name>
<evidence type="ECO:0000256" key="7">
    <source>
        <dbReference type="SAM" id="MobiDB-lite"/>
    </source>
</evidence>
<feature type="domain" description="Major facilitator superfamily (MFS) profile" evidence="9">
    <location>
        <begin position="51"/>
        <end position="496"/>
    </location>
</feature>
<evidence type="ECO:0000256" key="6">
    <source>
        <dbReference type="ARBA" id="ARBA00023180"/>
    </source>
</evidence>
<dbReference type="GO" id="GO:0005886">
    <property type="term" value="C:plasma membrane"/>
    <property type="evidence" value="ECO:0007669"/>
    <property type="project" value="TreeGrafter"/>
</dbReference>
<protein>
    <recommendedName>
        <fullName evidence="9">Major facilitator superfamily (MFS) profile domain-containing protein</fullName>
    </recommendedName>
</protein>
<evidence type="ECO:0000256" key="1">
    <source>
        <dbReference type="ARBA" id="ARBA00004141"/>
    </source>
</evidence>
<comment type="subcellular location">
    <subcellularLocation>
        <location evidence="1">Membrane</location>
        <topology evidence="1">Multi-pass membrane protein</topology>
    </subcellularLocation>
</comment>
<dbReference type="PROSITE" id="PS50850">
    <property type="entry name" value="MFS"/>
    <property type="match status" value="1"/>
</dbReference>
<dbReference type="GO" id="GO:0015137">
    <property type="term" value="F:citrate transmembrane transporter activity"/>
    <property type="evidence" value="ECO:0007669"/>
    <property type="project" value="UniProtKB-ARBA"/>
</dbReference>
<dbReference type="AlphaFoldDB" id="A0A0D2PFQ3"/>
<feature type="transmembrane region" description="Helical" evidence="8">
    <location>
        <begin position="319"/>
        <end position="342"/>
    </location>
</feature>
<dbReference type="FunFam" id="1.20.1720.10:FF:000009">
    <property type="entry name" value="MFS multidrug transporter"/>
    <property type="match status" value="1"/>
</dbReference>
<evidence type="ECO:0000313" key="10">
    <source>
        <dbReference type="EMBL" id="KJA29579.1"/>
    </source>
</evidence>
<organism evidence="10 11">
    <name type="scientific">Hypholoma sublateritium (strain FD-334 SS-4)</name>
    <dbReference type="NCBI Taxonomy" id="945553"/>
    <lineage>
        <taxon>Eukaryota</taxon>
        <taxon>Fungi</taxon>
        <taxon>Dikarya</taxon>
        <taxon>Basidiomycota</taxon>
        <taxon>Agaricomycotina</taxon>
        <taxon>Agaricomycetes</taxon>
        <taxon>Agaricomycetidae</taxon>
        <taxon>Agaricales</taxon>
        <taxon>Agaricineae</taxon>
        <taxon>Strophariaceae</taxon>
        <taxon>Hypholoma</taxon>
    </lineage>
</organism>
<dbReference type="FunFam" id="1.20.1250.20:FF:000172">
    <property type="entry name" value="MFS multidrug resistance transporter"/>
    <property type="match status" value="1"/>
</dbReference>
<feature type="transmembrane region" description="Helical" evidence="8">
    <location>
        <begin position="381"/>
        <end position="398"/>
    </location>
</feature>
<evidence type="ECO:0000256" key="2">
    <source>
        <dbReference type="ARBA" id="ARBA00022448"/>
    </source>
</evidence>
<keyword evidence="2" id="KW-0813">Transport</keyword>
<dbReference type="OrthoDB" id="440553at2759"/>
<dbReference type="InterPro" id="IPR011701">
    <property type="entry name" value="MFS"/>
</dbReference>
<evidence type="ECO:0000259" key="9">
    <source>
        <dbReference type="PROSITE" id="PS50850"/>
    </source>
</evidence>
<sequence length="522" mass="56417">MSVHNNDQKRLSDDDDKNNDQAADEAAAPQPVLSVEDAYTSRFSRREKWFIVCFTAFVGVFSPLTANIYLPALPTLSVAFGKSTELINLTVTMYMVLQGVAPMLWGPVSDHVGRRPISAACLLILSLSCVGLALVPTSDFWLLMLLRCLQAAGSASTIAIGAGVVGDISTRAERGGFFGIFTLGPMVGPAIGPVIGGALAGHLGWRALFWFLCIAASICFVIIILFQPETLKSIHERGRSNIFLIYRPVIPIIGRNAPPLPPRAPSAIKIPRNPFALFLNPDVDVLLLISAFGCAVYYGVTATISTLFVQTYPSLNETTIGLCYLAIGGGMIVGSSITGRILDMEYQRFKARAQAQLQGEPGSVHLNQEDGFPLEKARLRLLPIYILTMSAATAGYGWCIQEKVNIAGPLILTFIIGYMSISIMNVASTLMIDLVPGQSSSVTACNNLIRCTLSAVLVSVIELMLKGMGIGWTYILLAGLLALALPFVYLAIRIGPVYRVRRQKLREMQMARAALQEEGGKV</sequence>
<feature type="transmembrane region" description="Helical" evidence="8">
    <location>
        <begin position="471"/>
        <end position="492"/>
    </location>
</feature>
<dbReference type="SUPFAM" id="SSF103473">
    <property type="entry name" value="MFS general substrate transporter"/>
    <property type="match status" value="1"/>
</dbReference>
<dbReference type="Proteomes" id="UP000054270">
    <property type="component" value="Unassembled WGS sequence"/>
</dbReference>
<feature type="transmembrane region" description="Helical" evidence="8">
    <location>
        <begin position="117"/>
        <end position="135"/>
    </location>
</feature>
<dbReference type="InterPro" id="IPR036259">
    <property type="entry name" value="MFS_trans_sf"/>
</dbReference>
<keyword evidence="3 8" id="KW-0812">Transmembrane</keyword>
<feature type="transmembrane region" description="Helical" evidence="8">
    <location>
        <begin position="207"/>
        <end position="226"/>
    </location>
</feature>
<dbReference type="GO" id="GO:0140115">
    <property type="term" value="P:export across plasma membrane"/>
    <property type="evidence" value="ECO:0007669"/>
    <property type="project" value="UniProtKB-ARBA"/>
</dbReference>
<dbReference type="PANTHER" id="PTHR23502">
    <property type="entry name" value="MAJOR FACILITATOR SUPERFAMILY"/>
    <property type="match status" value="1"/>
</dbReference>
<feature type="compositionally biased region" description="Basic and acidic residues" evidence="7">
    <location>
        <begin position="1"/>
        <end position="12"/>
    </location>
</feature>